<evidence type="ECO:0000313" key="2">
    <source>
        <dbReference type="EMBL" id="GGI79979.1"/>
    </source>
</evidence>
<keyword evidence="1" id="KW-0812">Transmembrane</keyword>
<dbReference type="AlphaFoldDB" id="A0A917JPN7"/>
<gene>
    <name evidence="2" type="ORF">GCM10009332_16640</name>
</gene>
<feature type="transmembrane region" description="Helical" evidence="1">
    <location>
        <begin position="141"/>
        <end position="162"/>
    </location>
</feature>
<comment type="caution">
    <text evidence="2">The sequence shown here is derived from an EMBL/GenBank/DDBJ whole genome shotgun (WGS) entry which is preliminary data.</text>
</comment>
<feature type="transmembrane region" description="Helical" evidence="1">
    <location>
        <begin position="331"/>
        <end position="356"/>
    </location>
</feature>
<name>A0A917JPN7_9GAMM</name>
<reference evidence="2" key="1">
    <citation type="journal article" date="2014" name="Int. J. Syst. Evol. Microbiol.">
        <title>Complete genome sequence of Corynebacterium casei LMG S-19264T (=DSM 44701T), isolated from a smear-ripened cheese.</title>
        <authorList>
            <consortium name="US DOE Joint Genome Institute (JGI-PGF)"/>
            <person name="Walter F."/>
            <person name="Albersmeier A."/>
            <person name="Kalinowski J."/>
            <person name="Ruckert C."/>
        </authorList>
    </citation>
    <scope>NUCLEOTIDE SEQUENCE</scope>
    <source>
        <strain evidence="2">JCM 30804</strain>
    </source>
</reference>
<keyword evidence="3" id="KW-1185">Reference proteome</keyword>
<dbReference type="RefSeq" id="WP_188919758.1">
    <property type="nucleotide sequence ID" value="NZ_BMPZ01000003.1"/>
</dbReference>
<dbReference type="Proteomes" id="UP000613743">
    <property type="component" value="Unassembled WGS sequence"/>
</dbReference>
<dbReference type="PANTHER" id="PTHR34219">
    <property type="entry name" value="IRON-REGULATED INNER MEMBRANE PROTEIN-RELATED"/>
    <property type="match status" value="1"/>
</dbReference>
<evidence type="ECO:0000313" key="3">
    <source>
        <dbReference type="Proteomes" id="UP000613743"/>
    </source>
</evidence>
<dbReference type="Pfam" id="PF03929">
    <property type="entry name" value="PepSY_TM"/>
    <property type="match status" value="1"/>
</dbReference>
<protein>
    <recommendedName>
        <fullName evidence="4">PepSY domain-containing protein</fullName>
    </recommendedName>
</protein>
<sequence>MNIRKTLFWVHLIFGCGAALFIFLMSLTGVVLTYERQIINAAAQSDYPLPPEVNAQRLSLDELAIIALDYPTKKAPKVVLTQGQNAPVMIKDGRKTIAHLNPFSGAEIAPPAAGVKSFFAKVRAFHRWLTLDGKFSQTGRWINGVANVMFILLIISGIYLWLPKRLNLRAFRKRLTLTTKHPSVQSRNDQWHHVFGFYMAPILLVLAVTAIFFSFKWPGQALEQYVSKDMIALPKPMDTAARVLPLASQLKRVEQQFPQWRTLSLPISAVAKDMQVFEVDNGNGGEPQKRVSVVVNTVNGELMLQRFEQQSNYRKARGYIRFLHTGEAFGIIGQTLAGLASLFACLLVYTGVMLSWRRWQNSRR</sequence>
<evidence type="ECO:0000256" key="1">
    <source>
        <dbReference type="SAM" id="Phobius"/>
    </source>
</evidence>
<organism evidence="2 3">
    <name type="scientific">Shewanella gelidii</name>
    <dbReference type="NCBI Taxonomy" id="1642821"/>
    <lineage>
        <taxon>Bacteria</taxon>
        <taxon>Pseudomonadati</taxon>
        <taxon>Pseudomonadota</taxon>
        <taxon>Gammaproteobacteria</taxon>
        <taxon>Alteromonadales</taxon>
        <taxon>Shewanellaceae</taxon>
        <taxon>Shewanella</taxon>
    </lineage>
</organism>
<feature type="transmembrane region" description="Helical" evidence="1">
    <location>
        <begin position="195"/>
        <end position="215"/>
    </location>
</feature>
<feature type="transmembrane region" description="Helical" evidence="1">
    <location>
        <begin position="7"/>
        <end position="27"/>
    </location>
</feature>
<reference evidence="2" key="2">
    <citation type="submission" date="2020-09" db="EMBL/GenBank/DDBJ databases">
        <authorList>
            <person name="Sun Q."/>
            <person name="Ohkuma M."/>
        </authorList>
    </citation>
    <scope>NUCLEOTIDE SEQUENCE</scope>
    <source>
        <strain evidence="2">JCM 30804</strain>
    </source>
</reference>
<evidence type="ECO:0008006" key="4">
    <source>
        <dbReference type="Google" id="ProtNLM"/>
    </source>
</evidence>
<dbReference type="PROSITE" id="PS51257">
    <property type="entry name" value="PROKAR_LIPOPROTEIN"/>
    <property type="match status" value="1"/>
</dbReference>
<accession>A0A917JPN7</accession>
<keyword evidence="1" id="KW-1133">Transmembrane helix</keyword>
<keyword evidence="1" id="KW-0472">Membrane</keyword>
<dbReference type="EMBL" id="BMPZ01000003">
    <property type="protein sequence ID" value="GGI79979.1"/>
    <property type="molecule type" value="Genomic_DNA"/>
</dbReference>
<proteinExistence type="predicted"/>
<dbReference type="InterPro" id="IPR005625">
    <property type="entry name" value="PepSY-ass_TM"/>
</dbReference>